<dbReference type="KEGG" id="pfb:VO64_4152"/>
<evidence type="ECO:0000313" key="2">
    <source>
        <dbReference type="Proteomes" id="UP000033099"/>
    </source>
</evidence>
<evidence type="ECO:0000313" key="1">
    <source>
        <dbReference type="EMBL" id="AKA84698.1"/>
    </source>
</evidence>
<gene>
    <name evidence="1" type="ORF">VO64_4152</name>
</gene>
<proteinExistence type="predicted"/>
<organism evidence="1 2">
    <name type="scientific">Pseudomonas synxantha</name>
    <dbReference type="NCBI Taxonomy" id="47883"/>
    <lineage>
        <taxon>Bacteria</taxon>
        <taxon>Pseudomonadati</taxon>
        <taxon>Pseudomonadota</taxon>
        <taxon>Gammaproteobacteria</taxon>
        <taxon>Pseudomonadales</taxon>
        <taxon>Pseudomonadaceae</taxon>
        <taxon>Pseudomonas</taxon>
    </lineage>
</organism>
<dbReference type="Proteomes" id="UP000033099">
    <property type="component" value="Chromosome"/>
</dbReference>
<dbReference type="EMBL" id="CP011117">
    <property type="protein sequence ID" value="AKA84698.1"/>
    <property type="molecule type" value="Genomic_DNA"/>
</dbReference>
<protein>
    <submittedName>
        <fullName evidence="1">Uncharacterized protein</fullName>
    </submittedName>
</protein>
<dbReference type="AlphaFoldDB" id="A0AAU8U2A1"/>
<reference evidence="1 2" key="1">
    <citation type="journal article" date="2015" name="Genome Announc.">
        <title>Complete Genome Sequence of Biocontrol Strain Pseudomonas fluorescens LBUM223.</title>
        <authorList>
            <person name="Roquigny R."/>
            <person name="Arseneault T."/>
            <person name="Gadkar V.J."/>
            <person name="Novinscak A."/>
            <person name="Joly D.L."/>
            <person name="Filion M."/>
        </authorList>
    </citation>
    <scope>NUCLEOTIDE SEQUENCE [LARGE SCALE GENOMIC DNA]</scope>
    <source>
        <strain evidence="1 2">LBUM223</strain>
    </source>
</reference>
<sequence length="46" mass="5098">MRRTVHSATGQLRSSSLDSELLLIEKTLEALVQLQTWAQETGEGGR</sequence>
<name>A0AAU8U2A1_9PSED</name>
<accession>A0AAU8U2A1</accession>